<feature type="region of interest" description="Disordered" evidence="4">
    <location>
        <begin position="888"/>
        <end position="938"/>
    </location>
</feature>
<dbReference type="PANTHER" id="PTHR12341">
    <property type="entry name" value="5'-&gt;3' EXORIBONUCLEASE"/>
    <property type="match status" value="1"/>
</dbReference>
<evidence type="ECO:0000313" key="8">
    <source>
        <dbReference type="Proteomes" id="UP000636800"/>
    </source>
</evidence>
<sequence length="1010" mass="116395">MGVPAFYRWLSGKYPKAVLSAVDPGDDCDYSKPNPNGEFDNFYLDMNGIIHPCFHPDEELFPPTTFDEVFTAIFDYIDHLFRIVRPTKLLFMAIDGVAPRAKMNQQRARRYKSVKDAHVAKIEEQRLRFEFEQQGKEILPILEHSEVSDSNVITPGTVFMHKLSKALEYYIHLRLNSDPRWRNVEVILSDANVPGEGEHKIMSYIRYRRSSSCVPNTRHCLYGLDADLIMLALATKEIHFSILREEVIKEQKQEQLSTFLASTSEKEKPIFSSRQWFKTLLTDGRVIRKKTYEFINIWTLREYLELDMKPQSGCDVDVERIVDDFIFICFFTGNDFLPRIPSIDVHEGGIDLLIEVYKSIFKSVGGYMVDTCKLNDKNHSYINIKNVEKFILEVGTFESKIFEKRWAIRQKNIQKLLQEMSTDEDDGFMNVLSNNFTEHCALQMSSSRGIAESKVRQKCDASSFKTAQVDSLVHSDIIENTREFKQKLKQLLRDKQDLYKNGFTDSDKVKLGQPGWKERYYKEKFSANNSKEMEDTRRQIVQKYVEGLCWVLQYYFVGVPSWSWFYPFYYGPFASDLKGLSCANLSFSVGHPFKPFDQLMLVIPPGSAHAVPEAYRCLMENEVSPIIKFYPTDFEVDHDGKRYAWLGVCKLPFVDEGLLTSATKKLHMELKEEESERNSVKKTRRFVFDSVKRASCSEFTIPDTQVYIPRLLEGVVLPEKVITQSDVIERTLWHEDRPNQMQMRRPVGETWKSGGSRWPDRGKQLANDSQIAGSQGRGQYVSDPWRPRSVLMADTRTETMSSRGGYSRGSLLGRHFEASQGRGQYVSDPWRPRSVLMADTRTETMSSRGGYSRGSLLGRPFEASQGRGQYISGSWRPRSVPIADMRTETMPNRGGYSDGSLPGRQSSGSYGRQSWLPDECGKGKGKGERCMGNRPSKKEDKKYDKILVKAMPPLNHAYVRWLARDLARLHYFTPKDPKAIQPPENVIEFMQLYGWLDLDVNDPDLAPLFR</sequence>
<feature type="compositionally biased region" description="Low complexity" evidence="4">
    <location>
        <begin position="903"/>
        <end position="914"/>
    </location>
</feature>
<dbReference type="CDD" id="cd18673">
    <property type="entry name" value="PIN_XRN1-2-like"/>
    <property type="match status" value="1"/>
</dbReference>
<evidence type="ECO:0000259" key="6">
    <source>
        <dbReference type="Pfam" id="PF17846"/>
    </source>
</evidence>
<feature type="domain" description="Xrn1 helical" evidence="6">
    <location>
        <begin position="316"/>
        <end position="695"/>
    </location>
</feature>
<dbReference type="InterPro" id="IPR027073">
    <property type="entry name" value="5_3_exoribonuclease"/>
</dbReference>
<dbReference type="GO" id="GO:0003723">
    <property type="term" value="F:RNA binding"/>
    <property type="evidence" value="ECO:0007669"/>
    <property type="project" value="TreeGrafter"/>
</dbReference>
<dbReference type="AlphaFoldDB" id="A0A835V5R6"/>
<dbReference type="GO" id="GO:0005634">
    <property type="term" value="C:nucleus"/>
    <property type="evidence" value="ECO:0007669"/>
    <property type="project" value="TreeGrafter"/>
</dbReference>
<dbReference type="GO" id="GO:0004534">
    <property type="term" value="F:5'-3' RNA exonuclease activity"/>
    <property type="evidence" value="ECO:0007669"/>
    <property type="project" value="TreeGrafter"/>
</dbReference>
<evidence type="ECO:0000256" key="3">
    <source>
        <dbReference type="ARBA" id="ARBA00022839"/>
    </source>
</evidence>
<protein>
    <submittedName>
        <fullName evidence="7">Uncharacterized protein</fullName>
    </submittedName>
</protein>
<dbReference type="Pfam" id="PF17846">
    <property type="entry name" value="XRN_M"/>
    <property type="match status" value="1"/>
</dbReference>
<accession>A0A835V5R6</accession>
<comment type="caution">
    <text evidence="7">The sequence shown here is derived from an EMBL/GenBank/DDBJ whole genome shotgun (WGS) entry which is preliminary data.</text>
</comment>
<evidence type="ECO:0000313" key="7">
    <source>
        <dbReference type="EMBL" id="KAG0485663.1"/>
    </source>
</evidence>
<dbReference type="Proteomes" id="UP000636800">
    <property type="component" value="Unassembled WGS sequence"/>
</dbReference>
<evidence type="ECO:0000256" key="1">
    <source>
        <dbReference type="ARBA" id="ARBA00022722"/>
    </source>
</evidence>
<keyword evidence="2" id="KW-0378">Hydrolase</keyword>
<dbReference type="InterPro" id="IPR041412">
    <property type="entry name" value="Xrn1_helical"/>
</dbReference>
<dbReference type="Gene3D" id="3.40.50.12390">
    <property type="match status" value="1"/>
</dbReference>
<keyword evidence="8" id="KW-1185">Reference proteome</keyword>
<dbReference type="EMBL" id="JADCNL010000004">
    <property type="protein sequence ID" value="KAG0485663.1"/>
    <property type="molecule type" value="Genomic_DNA"/>
</dbReference>
<dbReference type="Gene3D" id="1.25.40.1050">
    <property type="match status" value="1"/>
</dbReference>
<dbReference type="InterPro" id="IPR004859">
    <property type="entry name" value="Xrn1_N"/>
</dbReference>
<feature type="compositionally biased region" description="Basic and acidic residues" evidence="4">
    <location>
        <begin position="919"/>
        <end position="938"/>
    </location>
</feature>
<dbReference type="PANTHER" id="PTHR12341:SF62">
    <property type="entry name" value="5'-3' EXORIBONUCLEASE 3-LIKE"/>
    <property type="match status" value="1"/>
</dbReference>
<organism evidence="7 8">
    <name type="scientific">Vanilla planifolia</name>
    <name type="common">Vanilla</name>
    <dbReference type="NCBI Taxonomy" id="51239"/>
    <lineage>
        <taxon>Eukaryota</taxon>
        <taxon>Viridiplantae</taxon>
        <taxon>Streptophyta</taxon>
        <taxon>Embryophyta</taxon>
        <taxon>Tracheophyta</taxon>
        <taxon>Spermatophyta</taxon>
        <taxon>Magnoliopsida</taxon>
        <taxon>Liliopsida</taxon>
        <taxon>Asparagales</taxon>
        <taxon>Orchidaceae</taxon>
        <taxon>Vanilloideae</taxon>
        <taxon>Vanilleae</taxon>
        <taxon>Vanilla</taxon>
    </lineage>
</organism>
<evidence type="ECO:0000256" key="4">
    <source>
        <dbReference type="SAM" id="MobiDB-lite"/>
    </source>
</evidence>
<dbReference type="InterPro" id="IPR056895">
    <property type="entry name" value="AtTam9"/>
</dbReference>
<evidence type="ECO:0000259" key="5">
    <source>
        <dbReference type="Pfam" id="PF03159"/>
    </source>
</evidence>
<dbReference type="Pfam" id="PF25111">
    <property type="entry name" value="AtTam9"/>
    <property type="match status" value="1"/>
</dbReference>
<proteinExistence type="predicted"/>
<reference evidence="7 8" key="1">
    <citation type="journal article" date="2020" name="Nat. Food">
        <title>A phased Vanilla planifolia genome enables genetic improvement of flavour and production.</title>
        <authorList>
            <person name="Hasing T."/>
            <person name="Tang H."/>
            <person name="Brym M."/>
            <person name="Khazi F."/>
            <person name="Huang T."/>
            <person name="Chambers A.H."/>
        </authorList>
    </citation>
    <scope>NUCLEOTIDE SEQUENCE [LARGE SCALE GENOMIC DNA]</scope>
    <source>
        <tissue evidence="7">Leaf</tissue>
    </source>
</reference>
<dbReference type="Pfam" id="PF03159">
    <property type="entry name" value="XRN_N"/>
    <property type="match status" value="1"/>
</dbReference>
<keyword evidence="3" id="KW-0269">Exonuclease</keyword>
<feature type="domain" description="Xrn1 N-terminal" evidence="5">
    <location>
        <begin position="1"/>
        <end position="246"/>
    </location>
</feature>
<gene>
    <name evidence="7" type="ORF">HPP92_009742</name>
</gene>
<dbReference type="GO" id="GO:0000956">
    <property type="term" value="P:nuclear-transcribed mRNA catabolic process"/>
    <property type="evidence" value="ECO:0007669"/>
    <property type="project" value="TreeGrafter"/>
</dbReference>
<name>A0A835V5R6_VANPL</name>
<evidence type="ECO:0000256" key="2">
    <source>
        <dbReference type="ARBA" id="ARBA00022801"/>
    </source>
</evidence>
<keyword evidence="1" id="KW-0540">Nuclease</keyword>